<comment type="catalytic activity">
    <reaction evidence="1">
        <text>ATP + protein L-histidine = ADP + protein N-phospho-L-histidine.</text>
        <dbReference type="EC" id="2.7.13.3"/>
    </reaction>
</comment>
<dbReference type="Pfam" id="PF02518">
    <property type="entry name" value="HATPase_c"/>
    <property type="match status" value="1"/>
</dbReference>
<dbReference type="RefSeq" id="WP_186639167.1">
    <property type="nucleotide sequence ID" value="NZ_JACOAF010000031.1"/>
</dbReference>
<dbReference type="InterPro" id="IPR003594">
    <property type="entry name" value="HATPase_dom"/>
</dbReference>
<dbReference type="InterPro" id="IPR013655">
    <property type="entry name" value="PAS_fold_3"/>
</dbReference>
<dbReference type="InterPro" id="IPR001610">
    <property type="entry name" value="PAC"/>
</dbReference>
<comment type="caution">
    <text evidence="11">The sequence shown here is derived from an EMBL/GenBank/DDBJ whole genome shotgun (WGS) entry which is preliminary data.</text>
</comment>
<dbReference type="SUPFAM" id="SSF55874">
    <property type="entry name" value="ATPase domain of HSP90 chaperone/DNA topoisomerase II/histidine kinase"/>
    <property type="match status" value="1"/>
</dbReference>
<protein>
    <recommendedName>
        <fullName evidence="2">histidine kinase</fullName>
        <ecNumber evidence="2">2.7.13.3</ecNumber>
    </recommendedName>
</protein>
<dbReference type="SMART" id="SM00065">
    <property type="entry name" value="GAF"/>
    <property type="match status" value="1"/>
</dbReference>
<dbReference type="SUPFAM" id="SSF55781">
    <property type="entry name" value="GAF domain-like"/>
    <property type="match status" value="1"/>
</dbReference>
<evidence type="ECO:0000256" key="4">
    <source>
        <dbReference type="ARBA" id="ARBA00022679"/>
    </source>
</evidence>
<dbReference type="SMART" id="SM00086">
    <property type="entry name" value="PAC"/>
    <property type="match status" value="3"/>
</dbReference>
<dbReference type="PROSITE" id="PS50109">
    <property type="entry name" value="HIS_KIN"/>
    <property type="match status" value="1"/>
</dbReference>
<evidence type="ECO:0000313" key="12">
    <source>
        <dbReference type="Proteomes" id="UP000659698"/>
    </source>
</evidence>
<dbReference type="InterPro" id="IPR029016">
    <property type="entry name" value="GAF-like_dom_sf"/>
</dbReference>
<feature type="coiled-coil region" evidence="6">
    <location>
        <begin position="28"/>
        <end position="62"/>
    </location>
</feature>
<dbReference type="InterPro" id="IPR003661">
    <property type="entry name" value="HisK_dim/P_dom"/>
</dbReference>
<dbReference type="Gene3D" id="3.30.450.20">
    <property type="entry name" value="PAS domain"/>
    <property type="match status" value="3"/>
</dbReference>
<feature type="domain" description="PAC" evidence="10">
    <location>
        <begin position="450"/>
        <end position="502"/>
    </location>
</feature>
<feature type="domain" description="PAS" evidence="9">
    <location>
        <begin position="243"/>
        <end position="322"/>
    </location>
</feature>
<dbReference type="EMBL" id="JACOAF010000031">
    <property type="protein sequence ID" value="MBC3540876.1"/>
    <property type="molecule type" value="Genomic_DNA"/>
</dbReference>
<keyword evidence="12" id="KW-1185">Reference proteome</keyword>
<dbReference type="SMART" id="SM00387">
    <property type="entry name" value="HATPase_c"/>
    <property type="match status" value="1"/>
</dbReference>
<feature type="domain" description="PAC" evidence="10">
    <location>
        <begin position="327"/>
        <end position="379"/>
    </location>
</feature>
<evidence type="ECO:0000256" key="3">
    <source>
        <dbReference type="ARBA" id="ARBA00022553"/>
    </source>
</evidence>
<proteinExistence type="predicted"/>
<gene>
    <name evidence="11" type="ORF">H7U12_14370</name>
</gene>
<feature type="compositionally biased region" description="Basic and acidic residues" evidence="7">
    <location>
        <begin position="10"/>
        <end position="28"/>
    </location>
</feature>
<evidence type="ECO:0000256" key="6">
    <source>
        <dbReference type="SAM" id="Coils"/>
    </source>
</evidence>
<dbReference type="InterPro" id="IPR000700">
    <property type="entry name" value="PAS-assoc_C"/>
</dbReference>
<dbReference type="Gene3D" id="1.10.287.130">
    <property type="match status" value="1"/>
</dbReference>
<dbReference type="InterPro" id="IPR005467">
    <property type="entry name" value="His_kinase_dom"/>
</dbReference>
<dbReference type="PANTHER" id="PTHR43304">
    <property type="entry name" value="PHYTOCHROME-LIKE PROTEIN CPH1"/>
    <property type="match status" value="1"/>
</dbReference>
<dbReference type="CDD" id="cd00130">
    <property type="entry name" value="PAS"/>
    <property type="match status" value="3"/>
</dbReference>
<dbReference type="CDD" id="cd00082">
    <property type="entry name" value="HisKA"/>
    <property type="match status" value="1"/>
</dbReference>
<dbReference type="InterPro" id="IPR052162">
    <property type="entry name" value="Sensor_kinase/Photoreceptor"/>
</dbReference>
<evidence type="ECO:0000256" key="1">
    <source>
        <dbReference type="ARBA" id="ARBA00000085"/>
    </source>
</evidence>
<dbReference type="SMART" id="SM00091">
    <property type="entry name" value="PAS"/>
    <property type="match status" value="3"/>
</dbReference>
<dbReference type="Gene3D" id="3.30.450.40">
    <property type="match status" value="1"/>
</dbReference>
<keyword evidence="5" id="KW-0418">Kinase</keyword>
<dbReference type="PANTHER" id="PTHR43304:SF1">
    <property type="entry name" value="PAC DOMAIN-CONTAINING PROTEIN"/>
    <property type="match status" value="1"/>
</dbReference>
<evidence type="ECO:0000256" key="2">
    <source>
        <dbReference type="ARBA" id="ARBA00012438"/>
    </source>
</evidence>
<organism evidence="11 12">
    <name type="scientific">Rufibacter sediminis</name>
    <dbReference type="NCBI Taxonomy" id="2762756"/>
    <lineage>
        <taxon>Bacteria</taxon>
        <taxon>Pseudomonadati</taxon>
        <taxon>Bacteroidota</taxon>
        <taxon>Cytophagia</taxon>
        <taxon>Cytophagales</taxon>
        <taxon>Hymenobacteraceae</taxon>
        <taxon>Rufibacter</taxon>
    </lineage>
</organism>
<dbReference type="SUPFAM" id="SSF47384">
    <property type="entry name" value="Homodimeric domain of signal transducing histidine kinase"/>
    <property type="match status" value="1"/>
</dbReference>
<dbReference type="Proteomes" id="UP000659698">
    <property type="component" value="Unassembled WGS sequence"/>
</dbReference>
<name>A0ABR6VW90_9BACT</name>
<dbReference type="NCBIfam" id="TIGR00229">
    <property type="entry name" value="sensory_box"/>
    <property type="match status" value="3"/>
</dbReference>
<dbReference type="Pfam" id="PF13426">
    <property type="entry name" value="PAS_9"/>
    <property type="match status" value="2"/>
</dbReference>
<dbReference type="Gene3D" id="3.30.565.10">
    <property type="entry name" value="Histidine kinase-like ATPase, C-terminal domain"/>
    <property type="match status" value="1"/>
</dbReference>
<dbReference type="InterPro" id="IPR000014">
    <property type="entry name" value="PAS"/>
</dbReference>
<keyword evidence="4" id="KW-0808">Transferase</keyword>
<reference evidence="11 12" key="1">
    <citation type="journal article" date="2019" name="Int. J. Syst. Evol. Microbiol.">
        <title>Rufibacter sediminis sp. nov., isolated from freshwater lake sediment.</title>
        <authorList>
            <person name="Qu J.H."/>
            <person name="Zhang L.J."/>
            <person name="Fu Y.H."/>
            <person name="Li H.F."/>
        </authorList>
    </citation>
    <scope>NUCLEOTIDE SEQUENCE [LARGE SCALE GENOMIC DNA]</scope>
    <source>
        <strain evidence="11 12">H-1</strain>
    </source>
</reference>
<dbReference type="EC" id="2.7.13.3" evidence="2"/>
<dbReference type="InterPro" id="IPR035965">
    <property type="entry name" value="PAS-like_dom_sf"/>
</dbReference>
<dbReference type="Pfam" id="PF13185">
    <property type="entry name" value="GAF_2"/>
    <property type="match status" value="1"/>
</dbReference>
<dbReference type="Pfam" id="PF08447">
    <property type="entry name" value="PAS_3"/>
    <property type="match status" value="1"/>
</dbReference>
<feature type="domain" description="PAS" evidence="9">
    <location>
        <begin position="376"/>
        <end position="448"/>
    </location>
</feature>
<feature type="domain" description="Histidine kinase" evidence="8">
    <location>
        <begin position="648"/>
        <end position="858"/>
    </location>
</feature>
<feature type="region of interest" description="Disordered" evidence="7">
    <location>
        <begin position="1"/>
        <end position="28"/>
    </location>
</feature>
<evidence type="ECO:0000256" key="7">
    <source>
        <dbReference type="SAM" id="MobiDB-lite"/>
    </source>
</evidence>
<sequence length="858" mass="97434">MNQGTPAGRAEGKQPLDDQETPRAAEAEEALKKQVEALQAELQVARQELEKAREHNRQLASEKTDTAPLPEVSDYKRVMELEQLGKQVLEKNTLPGSTLESTVSFYLEGIEKLHPGMFCSCMRLEGDRLYMVAAPSLPEGFWQETNGLKIGDSIGSCGAAASLGEKVFAADITTDSRWKNHAHFYQAYGIRASWSFPLLGANRKVLGTVAMYYHEVRMPTPAEEQTMESIRNLLLLIMESKLSEKELRESNDRFYYATMATHDAVWDLDVVNFKINWGIGFERLFGYKAQEFGPELDFWALQVHPDDLERVNASLDKAIASDDQEFWREEYRFRKSNEEYAIVIDQGTVLRNEEGKAVRIIGAIQDVTEQTLREQELRRLSVVAREMVNGILIMKPDLSIQWINPAFTRTFGYSLEEVVGKKPATFLPGPETDPESVDLLNNKAMSSEPAECDIALYSKSGDKLWIRMLVQPQFDSEGRLESVFALSTDITQLKAEEQQLRLLESVITNAKDAVIINEVTSDHPQELKIIFVNDAFSRITGYATEEALGRKPVFLNGPDTNVDTLRELQQNMAQGQPCEAELENYRKDGSKFWTQVLLIPMFNRQQQITHWISMLRDITNRKHYEQEREVLISELTQNNADLKQFTFITSHNLRAPLANLTGIANLIETDAIPEGRNRVLIQKFKESTVQLNTIIDDLLEVLVIKDNPHTNKEKVDLAEAFEKVVVSVDGLLTEKDFRLTTDFSQVPQVYYNAGYLHSILLNLLTNAIKYRSPDRPLRIDITTEKVNGCEKLYFSDNGLGIDLKRYGERIFGLYQRFHQHKDSKGMGLYIAHSQAKAMGGNLSVTSEVDKGTTFILEF</sequence>
<evidence type="ECO:0000313" key="11">
    <source>
        <dbReference type="EMBL" id="MBC3540876.1"/>
    </source>
</evidence>
<dbReference type="InterPro" id="IPR036097">
    <property type="entry name" value="HisK_dim/P_sf"/>
</dbReference>
<evidence type="ECO:0000259" key="10">
    <source>
        <dbReference type="PROSITE" id="PS50113"/>
    </source>
</evidence>
<keyword evidence="6" id="KW-0175">Coiled coil</keyword>
<evidence type="ECO:0000259" key="8">
    <source>
        <dbReference type="PROSITE" id="PS50109"/>
    </source>
</evidence>
<dbReference type="PROSITE" id="PS50113">
    <property type="entry name" value="PAC"/>
    <property type="match status" value="3"/>
</dbReference>
<dbReference type="InterPro" id="IPR036890">
    <property type="entry name" value="HATPase_C_sf"/>
</dbReference>
<evidence type="ECO:0000256" key="5">
    <source>
        <dbReference type="ARBA" id="ARBA00022777"/>
    </source>
</evidence>
<dbReference type="InterPro" id="IPR003018">
    <property type="entry name" value="GAF"/>
</dbReference>
<evidence type="ECO:0000259" key="9">
    <source>
        <dbReference type="PROSITE" id="PS50112"/>
    </source>
</evidence>
<dbReference type="SUPFAM" id="SSF55785">
    <property type="entry name" value="PYP-like sensor domain (PAS domain)"/>
    <property type="match status" value="3"/>
</dbReference>
<accession>A0ABR6VW90</accession>
<feature type="domain" description="PAC" evidence="10">
    <location>
        <begin position="576"/>
        <end position="630"/>
    </location>
</feature>
<dbReference type="PROSITE" id="PS50112">
    <property type="entry name" value="PAS"/>
    <property type="match status" value="3"/>
</dbReference>
<feature type="domain" description="PAS" evidence="9">
    <location>
        <begin position="499"/>
        <end position="575"/>
    </location>
</feature>
<keyword evidence="3" id="KW-0597">Phosphoprotein</keyword>